<evidence type="ECO:0000256" key="8">
    <source>
        <dbReference type="HAMAP-Rule" id="MF_00265"/>
    </source>
</evidence>
<proteinExistence type="inferred from homology"/>
<keyword evidence="2 8" id="KW-1277">Toxin-antitoxin system</keyword>
<comment type="function">
    <text evidence="8">Toxic component of a toxin-antitoxin (TA) system. An RNase.</text>
</comment>
<dbReference type="PANTHER" id="PTHR33653:SF1">
    <property type="entry name" value="RIBONUCLEASE VAPC2"/>
    <property type="match status" value="1"/>
</dbReference>
<evidence type="ECO:0000313" key="10">
    <source>
        <dbReference type="EMBL" id="MDM7858413.1"/>
    </source>
</evidence>
<organism evidence="10 11">
    <name type="scientific">Thiopseudomonas acetoxidans</name>
    <dbReference type="NCBI Taxonomy" id="3041622"/>
    <lineage>
        <taxon>Bacteria</taxon>
        <taxon>Pseudomonadati</taxon>
        <taxon>Pseudomonadota</taxon>
        <taxon>Gammaproteobacteria</taxon>
        <taxon>Pseudomonadales</taxon>
        <taxon>Pseudomonadaceae</taxon>
        <taxon>Thiopseudomonas</taxon>
    </lineage>
</organism>
<accession>A0ABT7SQE5</accession>
<dbReference type="Proteomes" id="UP001241056">
    <property type="component" value="Unassembled WGS sequence"/>
</dbReference>
<evidence type="ECO:0000256" key="7">
    <source>
        <dbReference type="ARBA" id="ARBA00038093"/>
    </source>
</evidence>
<keyword evidence="11" id="KW-1185">Reference proteome</keyword>
<dbReference type="InterPro" id="IPR029060">
    <property type="entry name" value="PIN-like_dom_sf"/>
</dbReference>
<reference evidence="10 11" key="1">
    <citation type="submission" date="2023-06" db="EMBL/GenBank/DDBJ databases">
        <title>Thiopseudomonas sp. CY1220 draft genome sequence.</title>
        <authorList>
            <person name="Zhao G."/>
            <person name="An M."/>
        </authorList>
    </citation>
    <scope>NUCLEOTIDE SEQUENCE [LARGE SCALE GENOMIC DNA]</scope>
    <source>
        <strain evidence="10 11">CY1220</strain>
    </source>
</reference>
<dbReference type="PANTHER" id="PTHR33653">
    <property type="entry name" value="RIBONUCLEASE VAPC2"/>
    <property type="match status" value="1"/>
</dbReference>
<keyword evidence="8" id="KW-0800">Toxin</keyword>
<keyword evidence="6 8" id="KW-0460">Magnesium</keyword>
<dbReference type="RefSeq" id="WP_289411117.1">
    <property type="nucleotide sequence ID" value="NZ_JAUCDY010000010.1"/>
</dbReference>
<dbReference type="SUPFAM" id="SSF88723">
    <property type="entry name" value="PIN domain-like"/>
    <property type="match status" value="1"/>
</dbReference>
<dbReference type="InterPro" id="IPR050556">
    <property type="entry name" value="Type_II_TA_system_RNase"/>
</dbReference>
<evidence type="ECO:0000256" key="5">
    <source>
        <dbReference type="ARBA" id="ARBA00022801"/>
    </source>
</evidence>
<evidence type="ECO:0000256" key="2">
    <source>
        <dbReference type="ARBA" id="ARBA00022649"/>
    </source>
</evidence>
<keyword evidence="5 8" id="KW-0378">Hydrolase</keyword>
<dbReference type="InterPro" id="IPR022907">
    <property type="entry name" value="VapC_family"/>
</dbReference>
<protein>
    <recommendedName>
        <fullName evidence="8">Ribonuclease VapC</fullName>
        <shortName evidence="8">RNase VapC</shortName>
        <ecNumber evidence="8">3.1.-.-</ecNumber>
    </recommendedName>
    <alternativeName>
        <fullName evidence="8">Toxin VapC</fullName>
    </alternativeName>
</protein>
<evidence type="ECO:0000256" key="6">
    <source>
        <dbReference type="ARBA" id="ARBA00022842"/>
    </source>
</evidence>
<dbReference type="EMBL" id="JAUCDY010000010">
    <property type="protein sequence ID" value="MDM7858413.1"/>
    <property type="molecule type" value="Genomic_DNA"/>
</dbReference>
<dbReference type="HAMAP" id="MF_00265">
    <property type="entry name" value="VapC_Nob1"/>
    <property type="match status" value="1"/>
</dbReference>
<evidence type="ECO:0000259" key="9">
    <source>
        <dbReference type="Pfam" id="PF01850"/>
    </source>
</evidence>
<feature type="binding site" evidence="8">
    <location>
        <position position="104"/>
    </location>
    <ligand>
        <name>Mg(2+)</name>
        <dbReference type="ChEBI" id="CHEBI:18420"/>
    </ligand>
</feature>
<keyword evidence="4 8" id="KW-0479">Metal-binding</keyword>
<comment type="caution">
    <text evidence="10">The sequence shown here is derived from an EMBL/GenBank/DDBJ whole genome shotgun (WGS) entry which is preliminary data.</text>
</comment>
<keyword evidence="3 8" id="KW-0540">Nuclease</keyword>
<evidence type="ECO:0000256" key="3">
    <source>
        <dbReference type="ARBA" id="ARBA00022722"/>
    </source>
</evidence>
<name>A0ABT7SQE5_9GAMM</name>
<evidence type="ECO:0000313" key="11">
    <source>
        <dbReference type="Proteomes" id="UP001241056"/>
    </source>
</evidence>
<dbReference type="Gene3D" id="3.40.50.1010">
    <property type="entry name" value="5'-nuclease"/>
    <property type="match status" value="1"/>
</dbReference>
<comment type="similarity">
    <text evidence="7 8">Belongs to the PINc/VapC protein family.</text>
</comment>
<dbReference type="CDD" id="cd18731">
    <property type="entry name" value="PIN_NgFitB-like"/>
    <property type="match status" value="1"/>
</dbReference>
<evidence type="ECO:0000256" key="4">
    <source>
        <dbReference type="ARBA" id="ARBA00022723"/>
    </source>
</evidence>
<evidence type="ECO:0000256" key="1">
    <source>
        <dbReference type="ARBA" id="ARBA00001946"/>
    </source>
</evidence>
<dbReference type="InterPro" id="IPR002716">
    <property type="entry name" value="PIN_dom"/>
</dbReference>
<gene>
    <name evidence="8" type="primary">vapC</name>
    <name evidence="10" type="ORF">QEZ41_09025</name>
</gene>
<feature type="binding site" evidence="8">
    <location>
        <position position="5"/>
    </location>
    <ligand>
        <name>Mg(2+)</name>
        <dbReference type="ChEBI" id="CHEBI:18420"/>
    </ligand>
</feature>
<comment type="cofactor">
    <cofactor evidence="1 8">
        <name>Mg(2+)</name>
        <dbReference type="ChEBI" id="CHEBI:18420"/>
    </cofactor>
</comment>
<dbReference type="EC" id="3.1.-.-" evidence="8"/>
<feature type="domain" description="PIN" evidence="9">
    <location>
        <begin position="2"/>
        <end position="126"/>
    </location>
</feature>
<sequence length="141" mass="15288">MILLDTNVLSEQFRAKPDERVLAWLNEQPLETLYLSAMTVAEIRAGVALMPNGKRKKLLSESIEEKLLPLFAGRVLPFDMSCTRAYADVLATAKKAGSGIAAADAVIAATAHDGGFMVATRDTSPFEAAGLRVINPWELKK</sequence>
<dbReference type="Pfam" id="PF01850">
    <property type="entry name" value="PIN"/>
    <property type="match status" value="1"/>
</dbReference>